<evidence type="ECO:0000256" key="3">
    <source>
        <dbReference type="ARBA" id="ARBA00022723"/>
    </source>
</evidence>
<dbReference type="EMBL" id="FQZU01000024">
    <property type="protein sequence ID" value="SHK41966.1"/>
    <property type="molecule type" value="Genomic_DNA"/>
</dbReference>
<dbReference type="GO" id="GO:0005525">
    <property type="term" value="F:GTP binding"/>
    <property type="evidence" value="ECO:0007669"/>
    <property type="project" value="UniProtKB-UniRule"/>
</dbReference>
<evidence type="ECO:0000313" key="11">
    <source>
        <dbReference type="Proteomes" id="UP000183994"/>
    </source>
</evidence>
<protein>
    <recommendedName>
        <fullName evidence="8">Probable molybdenum cofactor guanylyltransferase</fullName>
        <shortName evidence="8">MoCo guanylyltransferase</shortName>
        <ecNumber evidence="8">2.7.7.77</ecNumber>
    </recommendedName>
    <alternativeName>
        <fullName evidence="8">GTP:molybdopterin guanylyltransferase</fullName>
    </alternativeName>
    <alternativeName>
        <fullName evidence="8">Mo-MPT guanylyltransferase</fullName>
    </alternativeName>
    <alternativeName>
        <fullName evidence="8">Molybdopterin guanylyltransferase</fullName>
    </alternativeName>
    <alternativeName>
        <fullName evidence="8">Molybdopterin-guanine dinucleotide synthase</fullName>
        <shortName evidence="8">MGD synthase</shortName>
    </alternativeName>
</protein>
<comment type="subcellular location">
    <subcellularLocation>
        <location evidence="8">Cytoplasm</location>
    </subcellularLocation>
</comment>
<feature type="domain" description="MobA-like NTP transferase" evidence="9">
    <location>
        <begin position="19"/>
        <end position="171"/>
    </location>
</feature>
<dbReference type="InterPro" id="IPR013482">
    <property type="entry name" value="Molybde_CF_guanTrfase"/>
</dbReference>
<dbReference type="InterPro" id="IPR029044">
    <property type="entry name" value="Nucleotide-diphossugar_trans"/>
</dbReference>
<keyword evidence="3 8" id="KW-0479">Metal-binding</keyword>
<dbReference type="SUPFAM" id="SSF53448">
    <property type="entry name" value="Nucleotide-diphospho-sugar transferases"/>
    <property type="match status" value="1"/>
</dbReference>
<keyword evidence="11" id="KW-1185">Reference proteome</keyword>
<keyword evidence="5 8" id="KW-0460">Magnesium</keyword>
<keyword evidence="4 8" id="KW-0547">Nucleotide-binding</keyword>
<dbReference type="AlphaFoldDB" id="A0A1M6SB81"/>
<feature type="binding site" evidence="8">
    <location>
        <position position="109"/>
    </location>
    <ligand>
        <name>GTP</name>
        <dbReference type="ChEBI" id="CHEBI:37565"/>
    </ligand>
</feature>
<feature type="binding site" evidence="8">
    <location>
        <position position="109"/>
    </location>
    <ligand>
        <name>Mg(2+)</name>
        <dbReference type="ChEBI" id="CHEBI:18420"/>
    </ligand>
</feature>
<comment type="similarity">
    <text evidence="8">Belongs to the MobA family.</text>
</comment>
<evidence type="ECO:0000259" key="9">
    <source>
        <dbReference type="Pfam" id="PF12804"/>
    </source>
</evidence>
<feature type="binding site" evidence="8">
    <location>
        <position position="35"/>
    </location>
    <ligand>
        <name>GTP</name>
        <dbReference type="ChEBI" id="CHEBI:37565"/>
    </ligand>
</feature>
<evidence type="ECO:0000313" key="10">
    <source>
        <dbReference type="EMBL" id="SHK41966.1"/>
    </source>
</evidence>
<evidence type="ECO:0000256" key="8">
    <source>
        <dbReference type="HAMAP-Rule" id="MF_00316"/>
    </source>
</evidence>
<accession>A0A1M6SB81</accession>
<comment type="caution">
    <text evidence="8">Lacks conserved residue(s) required for the propagation of feature annotation.</text>
</comment>
<comment type="function">
    <text evidence="8">Transfers a GMP moiety from GTP to Mo-molybdopterin (Mo-MPT) cofactor (Moco or molybdenum cofactor) to form Mo-molybdopterin guanine dinucleotide (Mo-MGD) cofactor.</text>
</comment>
<keyword evidence="2 8" id="KW-0808">Transferase</keyword>
<dbReference type="HAMAP" id="MF_00316">
    <property type="entry name" value="MobA"/>
    <property type="match status" value="1"/>
</dbReference>
<keyword evidence="1 8" id="KW-0963">Cytoplasm</keyword>
<dbReference type="GO" id="GO:0061603">
    <property type="term" value="F:molybdenum cofactor guanylyltransferase activity"/>
    <property type="evidence" value="ECO:0007669"/>
    <property type="project" value="UniProtKB-EC"/>
</dbReference>
<proteinExistence type="inferred from homology"/>
<organism evidence="10 11">
    <name type="scientific">Desulfatibacillum alkenivorans DSM 16219</name>
    <dbReference type="NCBI Taxonomy" id="1121393"/>
    <lineage>
        <taxon>Bacteria</taxon>
        <taxon>Pseudomonadati</taxon>
        <taxon>Thermodesulfobacteriota</taxon>
        <taxon>Desulfobacteria</taxon>
        <taxon>Desulfobacterales</taxon>
        <taxon>Desulfatibacillaceae</taxon>
        <taxon>Desulfatibacillum</taxon>
    </lineage>
</organism>
<comment type="catalytic activity">
    <reaction evidence="8">
        <text>Mo-molybdopterin + GTP + H(+) = Mo-molybdopterin guanine dinucleotide + diphosphate</text>
        <dbReference type="Rhea" id="RHEA:34243"/>
        <dbReference type="ChEBI" id="CHEBI:15378"/>
        <dbReference type="ChEBI" id="CHEBI:33019"/>
        <dbReference type="ChEBI" id="CHEBI:37565"/>
        <dbReference type="ChEBI" id="CHEBI:71302"/>
        <dbReference type="ChEBI" id="CHEBI:71310"/>
        <dbReference type="EC" id="2.7.7.77"/>
    </reaction>
</comment>
<dbReference type="Gene3D" id="3.90.550.10">
    <property type="entry name" value="Spore Coat Polysaccharide Biosynthesis Protein SpsA, Chain A"/>
    <property type="match status" value="1"/>
</dbReference>
<dbReference type="STRING" id="1121393.SAMN02745216_03411"/>
<feature type="binding site" evidence="8">
    <location>
        <begin position="22"/>
        <end position="24"/>
    </location>
    <ligand>
        <name>GTP</name>
        <dbReference type="ChEBI" id="CHEBI:37565"/>
    </ligand>
</feature>
<evidence type="ECO:0000256" key="1">
    <source>
        <dbReference type="ARBA" id="ARBA00022490"/>
    </source>
</evidence>
<dbReference type="Proteomes" id="UP000183994">
    <property type="component" value="Unassembled WGS sequence"/>
</dbReference>
<dbReference type="PANTHER" id="PTHR19136">
    <property type="entry name" value="MOLYBDENUM COFACTOR GUANYLYLTRANSFERASE"/>
    <property type="match status" value="1"/>
</dbReference>
<evidence type="ECO:0000256" key="7">
    <source>
        <dbReference type="ARBA" id="ARBA00023150"/>
    </source>
</evidence>
<dbReference type="GO" id="GO:0005737">
    <property type="term" value="C:cytoplasm"/>
    <property type="evidence" value="ECO:0007669"/>
    <property type="project" value="UniProtKB-SubCell"/>
</dbReference>
<comment type="domain">
    <text evidence="8">The N-terminal domain determines nucleotide recognition and specific binding, while the C-terminal domain determines the specific binding to the target protein.</text>
</comment>
<keyword evidence="6 8" id="KW-0342">GTP-binding</keyword>
<evidence type="ECO:0000256" key="2">
    <source>
        <dbReference type="ARBA" id="ARBA00022679"/>
    </source>
</evidence>
<keyword evidence="7 8" id="KW-0501">Molybdenum cofactor biosynthesis</keyword>
<dbReference type="GO" id="GO:0006777">
    <property type="term" value="P:Mo-molybdopterin cofactor biosynthetic process"/>
    <property type="evidence" value="ECO:0007669"/>
    <property type="project" value="UniProtKB-KW"/>
</dbReference>
<evidence type="ECO:0000256" key="5">
    <source>
        <dbReference type="ARBA" id="ARBA00022842"/>
    </source>
</evidence>
<evidence type="ECO:0000256" key="6">
    <source>
        <dbReference type="ARBA" id="ARBA00023134"/>
    </source>
</evidence>
<dbReference type="CDD" id="cd02503">
    <property type="entry name" value="MobA"/>
    <property type="match status" value="1"/>
</dbReference>
<name>A0A1M6SB81_9BACT</name>
<dbReference type="GO" id="GO:0046872">
    <property type="term" value="F:metal ion binding"/>
    <property type="evidence" value="ECO:0007669"/>
    <property type="project" value="UniProtKB-KW"/>
</dbReference>
<dbReference type="EC" id="2.7.7.77" evidence="8"/>
<sequence>MNARITIPKESIPSSNCAAAILAGGANSRMDGRNKAFLNINGKSIFEYLVGRLTPFFKEIFVISNNPREYLKYNLPVYSDLFTKRCSLNGVHSALTYAKAPFVFLAPCDMPFLRDEMISLLLGERDSKFDIIIPKTQAGYEPLCAIYSKRCLKPAARMLESDRLSIRSIFSQVRVKEIPEDKLHAADPQLASFINVNTPQDLEKARHKEELDG</sequence>
<comment type="cofactor">
    <cofactor evidence="8">
        <name>Mg(2+)</name>
        <dbReference type="ChEBI" id="CHEBI:18420"/>
    </cofactor>
</comment>
<dbReference type="PANTHER" id="PTHR19136:SF81">
    <property type="entry name" value="MOLYBDENUM COFACTOR GUANYLYLTRANSFERASE"/>
    <property type="match status" value="1"/>
</dbReference>
<feature type="binding site" evidence="8">
    <location>
        <position position="80"/>
    </location>
    <ligand>
        <name>GTP</name>
        <dbReference type="ChEBI" id="CHEBI:37565"/>
    </ligand>
</feature>
<dbReference type="RefSeq" id="WP_170868397.1">
    <property type="nucleotide sequence ID" value="NZ_FQZU01000024.1"/>
</dbReference>
<dbReference type="InterPro" id="IPR025877">
    <property type="entry name" value="MobA-like_NTP_Trfase"/>
</dbReference>
<evidence type="ECO:0000256" key="4">
    <source>
        <dbReference type="ARBA" id="ARBA00022741"/>
    </source>
</evidence>
<gene>
    <name evidence="8" type="primary">mobA</name>
    <name evidence="10" type="ORF">SAMN02745216_03411</name>
</gene>
<dbReference type="Pfam" id="PF12804">
    <property type="entry name" value="NTP_transf_3"/>
    <property type="match status" value="1"/>
</dbReference>
<reference evidence="11" key="1">
    <citation type="submission" date="2016-11" db="EMBL/GenBank/DDBJ databases">
        <authorList>
            <person name="Varghese N."/>
            <person name="Submissions S."/>
        </authorList>
    </citation>
    <scope>NUCLEOTIDE SEQUENCE [LARGE SCALE GENOMIC DNA]</scope>
    <source>
        <strain evidence="11">DSM 16219</strain>
    </source>
</reference>